<dbReference type="AlphaFoldDB" id="A0A3M7REH9"/>
<proteinExistence type="predicted"/>
<dbReference type="EMBL" id="REGN01003631">
    <property type="protein sequence ID" value="RNA21658.1"/>
    <property type="molecule type" value="Genomic_DNA"/>
</dbReference>
<name>A0A3M7REH9_BRAPC</name>
<evidence type="ECO:0000313" key="2">
    <source>
        <dbReference type="Proteomes" id="UP000276133"/>
    </source>
</evidence>
<evidence type="ECO:0000313" key="1">
    <source>
        <dbReference type="EMBL" id="RNA21658.1"/>
    </source>
</evidence>
<accession>A0A3M7REH9</accession>
<protein>
    <submittedName>
        <fullName evidence="1">Uncharacterized protein</fullName>
    </submittedName>
</protein>
<dbReference type="Proteomes" id="UP000276133">
    <property type="component" value="Unassembled WGS sequence"/>
</dbReference>
<gene>
    <name evidence="1" type="ORF">BpHYR1_007737</name>
</gene>
<reference evidence="1 2" key="1">
    <citation type="journal article" date="2018" name="Sci. Rep.">
        <title>Genomic signatures of local adaptation to the degree of environmental predictability in rotifers.</title>
        <authorList>
            <person name="Franch-Gras L."/>
            <person name="Hahn C."/>
            <person name="Garcia-Roger E.M."/>
            <person name="Carmona M.J."/>
            <person name="Serra M."/>
            <person name="Gomez A."/>
        </authorList>
    </citation>
    <scope>NUCLEOTIDE SEQUENCE [LARGE SCALE GENOMIC DNA]</scope>
    <source>
        <strain evidence="1">HYR1</strain>
    </source>
</reference>
<sequence length="73" mass="8524">MESRLYTVTDYRQTRPSQPNISFTAVLIQLVANLKEDASLNHELGIKYKISNSIRLNFIKKGFLYPKKCNEKF</sequence>
<comment type="caution">
    <text evidence="1">The sequence shown here is derived from an EMBL/GenBank/DDBJ whole genome shotgun (WGS) entry which is preliminary data.</text>
</comment>
<organism evidence="1 2">
    <name type="scientific">Brachionus plicatilis</name>
    <name type="common">Marine rotifer</name>
    <name type="synonym">Brachionus muelleri</name>
    <dbReference type="NCBI Taxonomy" id="10195"/>
    <lineage>
        <taxon>Eukaryota</taxon>
        <taxon>Metazoa</taxon>
        <taxon>Spiralia</taxon>
        <taxon>Gnathifera</taxon>
        <taxon>Rotifera</taxon>
        <taxon>Eurotatoria</taxon>
        <taxon>Monogononta</taxon>
        <taxon>Pseudotrocha</taxon>
        <taxon>Ploima</taxon>
        <taxon>Brachionidae</taxon>
        <taxon>Brachionus</taxon>
    </lineage>
</organism>
<keyword evidence="2" id="KW-1185">Reference proteome</keyword>